<dbReference type="InterPro" id="IPR050564">
    <property type="entry name" value="F420-G6PD/mer"/>
</dbReference>
<accession>A0A381X241</accession>
<dbReference type="AlphaFoldDB" id="A0A381X241"/>
<sequence length="283" mass="30322">MHLAACIFPTEYAIGPVELATALEERGFESLWVAEHSHIPVDRASPWPGGPDMPQMYYDTMDPFVWLAAAATATVGLKVGTGICLVVERDPIHTAKQVASLDVLSGGRFLFGVGAGWNKEEMANHGTDPSRRFGLLRERVEAMQAIWAADGAEYHGDQVDFAPIHQNPKPVQSPHPPVHVGGVFPGGLERAVRYGDGWIPIAGRGDDGFDPATVVAQRDEACERAGRDPAELELSIYYAPPERAAVEAMAEAGIDRALFGLPSAGADVVLSLLDDFTEAAKGL</sequence>
<dbReference type="InterPro" id="IPR019921">
    <property type="entry name" value="Lucif-like_OxRdtase_Rv2161c"/>
</dbReference>
<evidence type="ECO:0000259" key="1">
    <source>
        <dbReference type="Pfam" id="PF00296"/>
    </source>
</evidence>
<feature type="domain" description="Luciferase-like" evidence="1">
    <location>
        <begin position="17"/>
        <end position="237"/>
    </location>
</feature>
<gene>
    <name evidence="2" type="ORF">METZ01_LOCUS111678</name>
</gene>
<dbReference type="GO" id="GO:0016705">
    <property type="term" value="F:oxidoreductase activity, acting on paired donors, with incorporation or reduction of molecular oxygen"/>
    <property type="evidence" value="ECO:0007669"/>
    <property type="project" value="InterPro"/>
</dbReference>
<proteinExistence type="predicted"/>
<evidence type="ECO:0000313" key="2">
    <source>
        <dbReference type="EMBL" id="SVA58824.1"/>
    </source>
</evidence>
<dbReference type="Pfam" id="PF00296">
    <property type="entry name" value="Bac_luciferase"/>
    <property type="match status" value="1"/>
</dbReference>
<dbReference type="SUPFAM" id="SSF51679">
    <property type="entry name" value="Bacterial luciferase-like"/>
    <property type="match status" value="1"/>
</dbReference>
<name>A0A381X241_9ZZZZ</name>
<organism evidence="2">
    <name type="scientific">marine metagenome</name>
    <dbReference type="NCBI Taxonomy" id="408172"/>
    <lineage>
        <taxon>unclassified sequences</taxon>
        <taxon>metagenomes</taxon>
        <taxon>ecological metagenomes</taxon>
    </lineage>
</organism>
<dbReference type="InterPro" id="IPR011251">
    <property type="entry name" value="Luciferase-like_dom"/>
</dbReference>
<dbReference type="PANTHER" id="PTHR43244">
    <property type="match status" value="1"/>
</dbReference>
<dbReference type="EMBL" id="UINC01013649">
    <property type="protein sequence ID" value="SVA58824.1"/>
    <property type="molecule type" value="Genomic_DNA"/>
</dbReference>
<dbReference type="PANTHER" id="PTHR43244:SF2">
    <property type="entry name" value="CONSERVED HYPOTHETICAL ALANINE AND PROLINE-RICH PROTEIN"/>
    <property type="match status" value="1"/>
</dbReference>
<dbReference type="NCBIfam" id="TIGR03619">
    <property type="entry name" value="F420_Rv2161c"/>
    <property type="match status" value="1"/>
</dbReference>
<dbReference type="Gene3D" id="3.20.20.30">
    <property type="entry name" value="Luciferase-like domain"/>
    <property type="match status" value="1"/>
</dbReference>
<dbReference type="InterPro" id="IPR036661">
    <property type="entry name" value="Luciferase-like_sf"/>
</dbReference>
<reference evidence="2" key="1">
    <citation type="submission" date="2018-05" db="EMBL/GenBank/DDBJ databases">
        <authorList>
            <person name="Lanie J.A."/>
            <person name="Ng W.-L."/>
            <person name="Kazmierczak K.M."/>
            <person name="Andrzejewski T.M."/>
            <person name="Davidsen T.M."/>
            <person name="Wayne K.J."/>
            <person name="Tettelin H."/>
            <person name="Glass J.I."/>
            <person name="Rusch D."/>
            <person name="Podicherti R."/>
            <person name="Tsui H.-C.T."/>
            <person name="Winkler M.E."/>
        </authorList>
    </citation>
    <scope>NUCLEOTIDE SEQUENCE</scope>
</reference>
<protein>
    <recommendedName>
        <fullName evidence="1">Luciferase-like domain-containing protein</fullName>
    </recommendedName>
</protein>